<gene>
    <name evidence="7" type="ORF">PsAD2_02062</name>
</gene>
<dbReference type="AlphaFoldDB" id="A0A165YX05"/>
<feature type="transmembrane region" description="Helical" evidence="6">
    <location>
        <begin position="278"/>
        <end position="311"/>
    </location>
</feature>
<dbReference type="Proteomes" id="UP000076577">
    <property type="component" value="Unassembled WGS sequence"/>
</dbReference>
<dbReference type="OrthoDB" id="9809785at2"/>
<comment type="caution">
    <text evidence="7">The sequence shown here is derived from an EMBL/GenBank/DDBJ whole genome shotgun (WGS) entry which is preliminary data.</text>
</comment>
<dbReference type="Pfam" id="PF02653">
    <property type="entry name" value="BPD_transp_2"/>
    <property type="match status" value="1"/>
</dbReference>
<accession>A0A165YX05</accession>
<feature type="transmembrane region" description="Helical" evidence="6">
    <location>
        <begin position="92"/>
        <end position="108"/>
    </location>
</feature>
<evidence type="ECO:0000256" key="6">
    <source>
        <dbReference type="SAM" id="Phobius"/>
    </source>
</evidence>
<keyword evidence="5 6" id="KW-0472">Membrane</keyword>
<protein>
    <submittedName>
        <fullName evidence="7">Branched-chain amino acid transport system / permease component</fullName>
    </submittedName>
</protein>
<proteinExistence type="predicted"/>
<evidence type="ECO:0000256" key="3">
    <source>
        <dbReference type="ARBA" id="ARBA00022692"/>
    </source>
</evidence>
<keyword evidence="4 6" id="KW-1133">Transmembrane helix</keyword>
<feature type="transmembrane region" description="Helical" evidence="6">
    <location>
        <begin position="323"/>
        <end position="343"/>
    </location>
</feature>
<evidence type="ECO:0000256" key="4">
    <source>
        <dbReference type="ARBA" id="ARBA00022989"/>
    </source>
</evidence>
<dbReference type="PANTHER" id="PTHR47089:SF1">
    <property type="entry name" value="GUANOSINE ABC TRANSPORTER PERMEASE PROTEIN NUPP"/>
    <property type="match status" value="1"/>
</dbReference>
<evidence type="ECO:0000313" key="8">
    <source>
        <dbReference type="Proteomes" id="UP000076577"/>
    </source>
</evidence>
<dbReference type="InterPro" id="IPR001851">
    <property type="entry name" value="ABC_transp_permease"/>
</dbReference>
<evidence type="ECO:0000256" key="5">
    <source>
        <dbReference type="ARBA" id="ARBA00023136"/>
    </source>
</evidence>
<comment type="subcellular location">
    <subcellularLocation>
        <location evidence="1">Cell membrane</location>
        <topology evidence="1">Multi-pass membrane protein</topology>
    </subcellularLocation>
</comment>
<dbReference type="GO" id="GO:0022857">
    <property type="term" value="F:transmembrane transporter activity"/>
    <property type="evidence" value="ECO:0007669"/>
    <property type="project" value="InterPro"/>
</dbReference>
<dbReference type="PATRIC" id="fig|989403.3.peg.2205"/>
<evidence type="ECO:0000313" key="7">
    <source>
        <dbReference type="EMBL" id="KZL19311.1"/>
    </source>
</evidence>
<keyword evidence="3 6" id="KW-0812">Transmembrane</keyword>
<name>A0A165YX05_9HYPH</name>
<keyword evidence="8" id="KW-1185">Reference proteome</keyword>
<dbReference type="PANTHER" id="PTHR47089">
    <property type="entry name" value="ABC TRANSPORTER, PERMEASE PROTEIN"/>
    <property type="match status" value="1"/>
</dbReference>
<feature type="transmembrane region" description="Helical" evidence="6">
    <location>
        <begin position="197"/>
        <end position="215"/>
    </location>
</feature>
<organism evidence="7 8">
    <name type="scientific">Pseudovibrio axinellae</name>
    <dbReference type="NCBI Taxonomy" id="989403"/>
    <lineage>
        <taxon>Bacteria</taxon>
        <taxon>Pseudomonadati</taxon>
        <taxon>Pseudomonadota</taxon>
        <taxon>Alphaproteobacteria</taxon>
        <taxon>Hyphomicrobiales</taxon>
        <taxon>Stappiaceae</taxon>
        <taxon>Pseudovibrio</taxon>
    </lineage>
</organism>
<dbReference type="STRING" id="989403.SAMN05421798_102645"/>
<dbReference type="CDD" id="cd06580">
    <property type="entry name" value="TM_PBP1_transp_TpRbsC_like"/>
    <property type="match status" value="1"/>
</dbReference>
<reference evidence="7 8" key="1">
    <citation type="journal article" date="2016" name="Front. Microbiol.">
        <title>Comparative Genomic Analysis Reveals a Diverse Repertoire of Genes Involved in Prokaryote-Eukaryote Interactions within the Pseudovibrio Genus.</title>
        <authorList>
            <person name="Romano S."/>
            <person name="Fernandez-Guerra A."/>
            <person name="Reen F.J."/>
            <person name="Glockner F.O."/>
            <person name="Crowley S.P."/>
            <person name="O'Sullivan O."/>
            <person name="Cotter P.D."/>
            <person name="Adams C."/>
            <person name="Dobson A.D."/>
            <person name="O'Gara F."/>
        </authorList>
    </citation>
    <scope>NUCLEOTIDE SEQUENCE [LARGE SCALE GENOMIC DNA]</scope>
    <source>
        <strain evidence="7 8">Ad2</strain>
    </source>
</reference>
<evidence type="ECO:0000256" key="1">
    <source>
        <dbReference type="ARBA" id="ARBA00004651"/>
    </source>
</evidence>
<sequence>MIRFEPRTNVSSLFALALPIVAGITALALAAIPIAAAGGEVFAAYGHIFKGAFGSKFAFSELLARATPLIFTGLAVSVAFRAKLWNIGAEGQLYVGALAAVAIGSGAISAPSYIMIPLIMLAGMIAGGTLMLVPTLLKTRLGADEVVTTLLLNFVVLLFVQMMLEGPMKDPMGMGWPQSEPMTSAATLPKMMARMRVHWGLVIALVSALVIYIMMKRSVWGFEIRATGENVSAAKHAGIPVTSTFIKVGLISGALAGLAGVSEVAGLKGYLTADISPGFGYTGIVVAMLAGLSPLGVVIAAIFIAAVFVGADSMSRAMGVSSYIADLIVALSLICVLISSLFVRFKVRFVNPKKTKLTAKGDA</sequence>
<dbReference type="EMBL" id="LMCB01000015">
    <property type="protein sequence ID" value="KZL19311.1"/>
    <property type="molecule type" value="Genomic_DNA"/>
</dbReference>
<feature type="transmembrane region" description="Helical" evidence="6">
    <location>
        <begin position="146"/>
        <end position="164"/>
    </location>
</feature>
<keyword evidence="2" id="KW-1003">Cell membrane</keyword>
<dbReference type="GO" id="GO:0005886">
    <property type="term" value="C:plasma membrane"/>
    <property type="evidence" value="ECO:0007669"/>
    <property type="project" value="UniProtKB-SubCell"/>
</dbReference>
<dbReference type="RefSeq" id="WP_068005519.1">
    <property type="nucleotide sequence ID" value="NZ_FOFM01000002.1"/>
</dbReference>
<feature type="transmembrane region" description="Helical" evidence="6">
    <location>
        <begin position="114"/>
        <end position="134"/>
    </location>
</feature>
<feature type="transmembrane region" description="Helical" evidence="6">
    <location>
        <begin position="12"/>
        <end position="37"/>
    </location>
</feature>
<evidence type="ECO:0000256" key="2">
    <source>
        <dbReference type="ARBA" id="ARBA00022475"/>
    </source>
</evidence>
<feature type="transmembrane region" description="Helical" evidence="6">
    <location>
        <begin position="57"/>
        <end position="80"/>
    </location>
</feature>